<protein>
    <recommendedName>
        <fullName evidence="4">Reverse transcriptase Ty1/copia-type domain-containing protein</fullName>
    </recommendedName>
</protein>
<reference evidence="3" key="1">
    <citation type="submission" date="2013-02" db="EMBL/GenBank/DDBJ databases">
        <authorList>
            <person name="Hughes D."/>
        </authorList>
    </citation>
    <scope>NUCLEOTIDE SEQUENCE</scope>
    <source>
        <strain>Durham</strain>
        <strain evidence="3">NC isolate 2 -- Noor lab</strain>
    </source>
</reference>
<dbReference type="EMBL" id="CAQQ02041784">
    <property type="status" value="NOT_ANNOTATED_CDS"/>
    <property type="molecule type" value="Genomic_DNA"/>
</dbReference>
<dbReference type="HOGENOM" id="CLU_2500508_0_0_1"/>
<name>T1H429_MEGSC</name>
<dbReference type="EMBL" id="CAQQ02041783">
    <property type="status" value="NOT_ANNOTATED_CDS"/>
    <property type="molecule type" value="Genomic_DNA"/>
</dbReference>
<accession>T1H429</accession>
<evidence type="ECO:0000313" key="3">
    <source>
        <dbReference type="Proteomes" id="UP000015102"/>
    </source>
</evidence>
<feature type="region of interest" description="Disordered" evidence="1">
    <location>
        <begin position="37"/>
        <end position="57"/>
    </location>
</feature>
<organism evidence="2 3">
    <name type="scientific">Megaselia scalaris</name>
    <name type="common">Humpbacked fly</name>
    <name type="synonym">Phora scalaris</name>
    <dbReference type="NCBI Taxonomy" id="36166"/>
    <lineage>
        <taxon>Eukaryota</taxon>
        <taxon>Metazoa</taxon>
        <taxon>Ecdysozoa</taxon>
        <taxon>Arthropoda</taxon>
        <taxon>Hexapoda</taxon>
        <taxon>Insecta</taxon>
        <taxon>Pterygota</taxon>
        <taxon>Neoptera</taxon>
        <taxon>Endopterygota</taxon>
        <taxon>Diptera</taxon>
        <taxon>Brachycera</taxon>
        <taxon>Muscomorpha</taxon>
        <taxon>Platypezoidea</taxon>
        <taxon>Phoridae</taxon>
        <taxon>Megaseliini</taxon>
        <taxon>Megaselia</taxon>
    </lineage>
</organism>
<dbReference type="Proteomes" id="UP000015102">
    <property type="component" value="Unassembled WGS sequence"/>
</dbReference>
<reference evidence="2" key="2">
    <citation type="submission" date="2015-06" db="UniProtKB">
        <authorList>
            <consortium name="EnsemblMetazoa"/>
        </authorList>
    </citation>
    <scope>IDENTIFICATION</scope>
</reference>
<evidence type="ECO:0008006" key="4">
    <source>
        <dbReference type="Google" id="ProtNLM"/>
    </source>
</evidence>
<keyword evidence="3" id="KW-1185">Reference proteome</keyword>
<sequence length="86" mass="9671">MRRKSIDGIPAELLKAAGATFNYVFYCLQTSGLAKRPQRNRNTFNSGKEKEEVKNQSTKKSIFPYRQAVGALMYLICGTRPDLAIV</sequence>
<dbReference type="EMBL" id="CAQQ02041785">
    <property type="status" value="NOT_ANNOTATED_CDS"/>
    <property type="molecule type" value="Genomic_DNA"/>
</dbReference>
<dbReference type="AlphaFoldDB" id="T1H429"/>
<dbReference type="EnsemblMetazoa" id="MESCA011028-RA">
    <property type="protein sequence ID" value="MESCA011028-PA"/>
    <property type="gene ID" value="MESCA011028"/>
</dbReference>
<evidence type="ECO:0000256" key="1">
    <source>
        <dbReference type="SAM" id="MobiDB-lite"/>
    </source>
</evidence>
<evidence type="ECO:0000313" key="2">
    <source>
        <dbReference type="EnsemblMetazoa" id="MESCA011028-PA"/>
    </source>
</evidence>
<proteinExistence type="predicted"/>